<feature type="compositionally biased region" description="Polar residues" evidence="18">
    <location>
        <begin position="155"/>
        <end position="188"/>
    </location>
</feature>
<dbReference type="Gene3D" id="2.30.39.10">
    <property type="entry name" value="Alpha-1-antitrypsin, domain 1"/>
    <property type="match status" value="1"/>
</dbReference>
<keyword evidence="4" id="KW-0646">Protease inhibitor</keyword>
<evidence type="ECO:0000256" key="4">
    <source>
        <dbReference type="ARBA" id="ARBA00022690"/>
    </source>
</evidence>
<dbReference type="STRING" id="1868482.ENSTSYP00000026307"/>
<evidence type="ECO:0000256" key="12">
    <source>
        <dbReference type="ARBA" id="ARBA00069137"/>
    </source>
</evidence>
<feature type="domain" description="Serpin" evidence="19">
    <location>
        <begin position="221"/>
        <end position="568"/>
    </location>
</feature>
<organism evidence="20 21">
    <name type="scientific">Carlito syrichta</name>
    <name type="common">Philippine tarsier</name>
    <name type="synonym">Tarsius syrichta</name>
    <dbReference type="NCBI Taxonomy" id="1868482"/>
    <lineage>
        <taxon>Eukaryota</taxon>
        <taxon>Metazoa</taxon>
        <taxon>Chordata</taxon>
        <taxon>Craniata</taxon>
        <taxon>Vertebrata</taxon>
        <taxon>Euteleostomi</taxon>
        <taxon>Mammalia</taxon>
        <taxon>Eutheria</taxon>
        <taxon>Euarchontoglires</taxon>
        <taxon>Primates</taxon>
        <taxon>Haplorrhini</taxon>
        <taxon>Tarsiiformes</taxon>
        <taxon>Tarsiidae</taxon>
        <taxon>Carlito</taxon>
    </lineage>
</organism>
<dbReference type="PANTHER" id="PTHR11461:SF159">
    <property type="entry name" value="PLASMA PROTEASE C1 INHIBITOR"/>
    <property type="match status" value="1"/>
</dbReference>
<dbReference type="InterPro" id="IPR000215">
    <property type="entry name" value="Serpin_fam"/>
</dbReference>
<dbReference type="CTD" id="710"/>
<keyword evidence="8" id="KW-0094">Blood coagulation</keyword>
<feature type="compositionally biased region" description="Low complexity" evidence="18">
    <location>
        <begin position="127"/>
        <end position="154"/>
    </location>
</feature>
<sequence length="570" mass="62690">ALHPRSEFTVMDLALALSPPRWGDPQVQLSCPFPVQTFVGSELLMPYDGGGLCRHRCIPVLGVFEGTVSYGKKNDTQCLEPQDRVSSNPNATSSSSRDPESLQRTIVEAYFPENRSVQPTVESSTLPATNSPTDSPTTNSVTNSPTNTTTDSATRITASTSDELSTRPFTQPTHPITQLPTDSPTQPTAEPFCPGPVTACSDLESHSAEAMLGEALIDFSLKLYHAFSETKKAETNMAFSPFSIASLLTQVLLGAGGSSRTSLETVLSYPKDFACVHQALKAFTSKGITSVSQIFHSPDLAIKDTFVNASQSLYGSSPRVLGIDSNTNLELINTWVAENTNHKISQLLDSLPSDTRLVLLNAIYLSAKWKTTFNPKKTSLELFYLKNSVIKVPMMTSKKYPVAHFIDPTLKAKVGQLQLSHNLSLVLLVPQNVKHRLEDLELALSPSVLKAVLRKLELSKFQPTFLNLPRIKVKTSQDMLTVMEKLEFFDFSYDLNLCGLTEDPDLQVSAMQHQTVLELTESGVEAAAATAVSVARTLQIFEVQQPFLFLLWDQKHKFPVFMGRVYDPRA</sequence>
<evidence type="ECO:0000256" key="18">
    <source>
        <dbReference type="SAM" id="MobiDB-lite"/>
    </source>
</evidence>
<feature type="non-terminal residue" evidence="21">
    <location>
        <position position="1"/>
    </location>
</feature>
<dbReference type="SMART" id="SM00093">
    <property type="entry name" value="SERPIN"/>
    <property type="match status" value="1"/>
</dbReference>
<keyword evidence="20" id="KW-1185">Reference proteome</keyword>
<evidence type="ECO:0000256" key="1">
    <source>
        <dbReference type="ARBA" id="ARBA00004613"/>
    </source>
</evidence>
<dbReference type="CDD" id="cd02050">
    <property type="entry name" value="serpinG1_C1-INH"/>
    <property type="match status" value="1"/>
</dbReference>
<evidence type="ECO:0000256" key="7">
    <source>
        <dbReference type="ARBA" id="ARBA00022900"/>
    </source>
</evidence>
<feature type="region of interest" description="Disordered" evidence="18">
    <location>
        <begin position="78"/>
        <end position="193"/>
    </location>
</feature>
<evidence type="ECO:0000313" key="20">
    <source>
        <dbReference type="Proteomes" id="UP000189704"/>
    </source>
</evidence>
<evidence type="ECO:0000256" key="8">
    <source>
        <dbReference type="ARBA" id="ARBA00023084"/>
    </source>
</evidence>
<keyword evidence="5" id="KW-0356">Hemostasis</keyword>
<evidence type="ECO:0000256" key="3">
    <source>
        <dbReference type="ARBA" id="ARBA00022525"/>
    </source>
</evidence>
<keyword evidence="7" id="KW-0722">Serine protease inhibitor</keyword>
<comment type="subunit">
    <text evidence="11">Interacts with MASP1.</text>
</comment>
<evidence type="ECO:0000256" key="9">
    <source>
        <dbReference type="ARBA" id="ARBA00023180"/>
    </source>
</evidence>
<dbReference type="KEGG" id="csyr:103251440"/>
<dbReference type="InterPro" id="IPR023795">
    <property type="entry name" value="Serpin_CS"/>
</dbReference>
<evidence type="ECO:0000256" key="6">
    <source>
        <dbReference type="ARBA" id="ARBA00022729"/>
    </source>
</evidence>
<dbReference type="AlphaFoldDB" id="A0A3Q0DI60"/>
<dbReference type="RefSeq" id="XP_021564229.1">
    <property type="nucleotide sequence ID" value="XM_021708554.1"/>
</dbReference>
<feature type="compositionally biased region" description="Polar residues" evidence="18">
    <location>
        <begin position="115"/>
        <end position="126"/>
    </location>
</feature>
<dbReference type="PROSITE" id="PS00284">
    <property type="entry name" value="SERPIN"/>
    <property type="match status" value="1"/>
</dbReference>
<dbReference type="Gene3D" id="3.30.497.10">
    <property type="entry name" value="Antithrombin, subunit I, domain 2"/>
    <property type="match status" value="1"/>
</dbReference>
<comment type="similarity">
    <text evidence="2 17">Belongs to the serpin family.</text>
</comment>
<dbReference type="GO" id="GO:0042730">
    <property type="term" value="P:fibrinolysis"/>
    <property type="evidence" value="ECO:0007669"/>
    <property type="project" value="UniProtKB-KW"/>
</dbReference>
<gene>
    <name evidence="21" type="primary">SERPING1</name>
</gene>
<dbReference type="InterPro" id="IPR042178">
    <property type="entry name" value="Serpin_sf_1"/>
</dbReference>
<proteinExistence type="inferred from homology"/>
<evidence type="ECO:0000313" key="21">
    <source>
        <dbReference type="RefSeq" id="XP_021564229.1"/>
    </source>
</evidence>
<dbReference type="SUPFAM" id="SSF56574">
    <property type="entry name" value="Serpins"/>
    <property type="match status" value="1"/>
</dbReference>
<dbReference type="InterPro" id="IPR036186">
    <property type="entry name" value="Serpin_sf"/>
</dbReference>
<keyword evidence="6" id="KW-0732">Signal</keyword>
<protein>
    <recommendedName>
        <fullName evidence="12">Plasma protease C1 inhibitor</fullName>
    </recommendedName>
    <alternativeName>
        <fullName evidence="13">C1 esterase inhibitor</fullName>
    </alternativeName>
    <alternativeName>
        <fullName evidence="14">C1-inhibiting factor</fullName>
    </alternativeName>
    <alternativeName>
        <fullName evidence="15">Serpin G1</fullName>
    </alternativeName>
</protein>
<accession>A0A3Q0DI60</accession>
<evidence type="ECO:0000256" key="2">
    <source>
        <dbReference type="ARBA" id="ARBA00009500"/>
    </source>
</evidence>
<dbReference type="Proteomes" id="UP000189704">
    <property type="component" value="Unplaced"/>
</dbReference>
<evidence type="ECO:0000256" key="17">
    <source>
        <dbReference type="RuleBase" id="RU000411"/>
    </source>
</evidence>
<evidence type="ECO:0000256" key="16">
    <source>
        <dbReference type="ARBA" id="ARBA00093406"/>
    </source>
</evidence>
<dbReference type="GO" id="GO:0007596">
    <property type="term" value="P:blood coagulation"/>
    <property type="evidence" value="ECO:0007669"/>
    <property type="project" value="UniProtKB-KW"/>
</dbReference>
<name>A0A3Q0DI60_CARSF</name>
<evidence type="ECO:0000256" key="15">
    <source>
        <dbReference type="ARBA" id="ARBA00079336"/>
    </source>
</evidence>
<reference evidence="21" key="1">
    <citation type="submission" date="2025-08" db="UniProtKB">
        <authorList>
            <consortium name="RefSeq"/>
        </authorList>
    </citation>
    <scope>IDENTIFICATION</scope>
</reference>
<evidence type="ECO:0000256" key="11">
    <source>
        <dbReference type="ARBA" id="ARBA00063039"/>
    </source>
</evidence>
<dbReference type="InterPro" id="IPR042185">
    <property type="entry name" value="Serpin_sf_2"/>
</dbReference>
<comment type="function">
    <text evidence="16">Serine protease inhibitor, which acrs as a regulator of the classical complement pathway. Forms a proteolytically inactive stoichiometric complex with the C1r or C1s proteases. May also regulate blood coagulation, fibrinolysis and the generation of kinins. Very efficient inhibitor of FXIIa. Inhibits chymotrypsin and kallikrein.</text>
</comment>
<evidence type="ECO:0000256" key="10">
    <source>
        <dbReference type="ARBA" id="ARBA00023281"/>
    </source>
</evidence>
<evidence type="ECO:0000259" key="19">
    <source>
        <dbReference type="SMART" id="SM00093"/>
    </source>
</evidence>
<keyword evidence="10" id="KW-0280">Fibrinolysis</keyword>
<dbReference type="InterPro" id="IPR023796">
    <property type="entry name" value="Serpin_dom"/>
</dbReference>
<evidence type="ECO:0000256" key="13">
    <source>
        <dbReference type="ARBA" id="ARBA00076459"/>
    </source>
</evidence>
<dbReference type="OrthoDB" id="6433428at2759"/>
<dbReference type="PANTHER" id="PTHR11461">
    <property type="entry name" value="SERINE PROTEASE INHIBITOR, SERPIN"/>
    <property type="match status" value="1"/>
</dbReference>
<dbReference type="GO" id="GO:0005615">
    <property type="term" value="C:extracellular space"/>
    <property type="evidence" value="ECO:0007669"/>
    <property type="project" value="InterPro"/>
</dbReference>
<dbReference type="GeneID" id="103251440"/>
<keyword evidence="9" id="KW-0325">Glycoprotein</keyword>
<evidence type="ECO:0000256" key="5">
    <source>
        <dbReference type="ARBA" id="ARBA00022696"/>
    </source>
</evidence>
<evidence type="ECO:0000256" key="14">
    <source>
        <dbReference type="ARBA" id="ARBA00077728"/>
    </source>
</evidence>
<feature type="compositionally biased region" description="Low complexity" evidence="18">
    <location>
        <begin position="86"/>
        <end position="96"/>
    </location>
</feature>
<dbReference type="Pfam" id="PF00079">
    <property type="entry name" value="Serpin"/>
    <property type="match status" value="1"/>
</dbReference>
<dbReference type="GO" id="GO:0004867">
    <property type="term" value="F:serine-type endopeptidase inhibitor activity"/>
    <property type="evidence" value="ECO:0007669"/>
    <property type="project" value="UniProtKB-KW"/>
</dbReference>
<dbReference type="FunFam" id="3.30.497.10:FF:000013">
    <property type="entry name" value="Serpin family G member 1"/>
    <property type="match status" value="1"/>
</dbReference>
<keyword evidence="3" id="KW-0964">Secreted</keyword>
<comment type="subcellular location">
    <subcellularLocation>
        <location evidence="1">Secreted</location>
    </subcellularLocation>
</comment>